<comment type="caution">
    <text evidence="2">The sequence shown here is derived from an EMBL/GenBank/DDBJ whole genome shotgun (WGS) entry which is preliminary data.</text>
</comment>
<feature type="region of interest" description="Disordered" evidence="1">
    <location>
        <begin position="34"/>
        <end position="58"/>
    </location>
</feature>
<protein>
    <submittedName>
        <fullName evidence="2">Uncharacterized protein</fullName>
    </submittedName>
</protein>
<keyword evidence="3" id="KW-1185">Reference proteome</keyword>
<dbReference type="Proteomes" id="UP000572817">
    <property type="component" value="Unassembled WGS sequence"/>
</dbReference>
<proteinExistence type="predicted"/>
<name>A0A8H4N8K5_9PEZI</name>
<reference evidence="2" key="1">
    <citation type="submission" date="2020-04" db="EMBL/GenBank/DDBJ databases">
        <title>Genome Assembly and Annotation of Botryosphaeria dothidea sdau 11-99, a Latent Pathogen of Apple Fruit Ring Rot in China.</title>
        <authorList>
            <person name="Yu C."/>
            <person name="Diao Y."/>
            <person name="Lu Q."/>
            <person name="Zhao J."/>
            <person name="Cui S."/>
            <person name="Peng C."/>
            <person name="He B."/>
            <person name="Liu H."/>
        </authorList>
    </citation>
    <scope>NUCLEOTIDE SEQUENCE [LARGE SCALE GENOMIC DNA]</scope>
    <source>
        <strain evidence="2">Sdau11-99</strain>
    </source>
</reference>
<dbReference type="AlphaFoldDB" id="A0A8H4N8K5"/>
<organism evidence="2 3">
    <name type="scientific">Botryosphaeria dothidea</name>
    <dbReference type="NCBI Taxonomy" id="55169"/>
    <lineage>
        <taxon>Eukaryota</taxon>
        <taxon>Fungi</taxon>
        <taxon>Dikarya</taxon>
        <taxon>Ascomycota</taxon>
        <taxon>Pezizomycotina</taxon>
        <taxon>Dothideomycetes</taxon>
        <taxon>Dothideomycetes incertae sedis</taxon>
        <taxon>Botryosphaeriales</taxon>
        <taxon>Botryosphaeriaceae</taxon>
        <taxon>Botryosphaeria</taxon>
    </lineage>
</organism>
<gene>
    <name evidence="2" type="ORF">GTA08_BOTSDO13301</name>
</gene>
<dbReference type="OrthoDB" id="10602029at2759"/>
<dbReference type="EMBL" id="WWBZ02000011">
    <property type="protein sequence ID" value="KAF4311233.1"/>
    <property type="molecule type" value="Genomic_DNA"/>
</dbReference>
<evidence type="ECO:0000256" key="1">
    <source>
        <dbReference type="SAM" id="MobiDB-lite"/>
    </source>
</evidence>
<evidence type="ECO:0000313" key="2">
    <source>
        <dbReference type="EMBL" id="KAF4311233.1"/>
    </source>
</evidence>
<accession>A0A8H4N8K5</accession>
<evidence type="ECO:0000313" key="3">
    <source>
        <dbReference type="Proteomes" id="UP000572817"/>
    </source>
</evidence>
<sequence>MIGQTIQANRQTNRMVRELEDKVKNLEMQYKNFGKESEALKTELEKQRKESEAGRKEREALKVELKKLRKEGEGDKKELEKFRKEREELRQSQEKLETENQELRRDLMVLSERTEMLPRLIDDVRALKMGFKWSMSGSAEDDERHNERFRFEESMALVQEEHDSRRHSVSSLSTFLLANLSYDMAASKKTDQRVNASVSFLMERFENENDYRISHNAEAKNRFRNYAIMIEPTLLSGDGQTILRIQSSFWKGRDLHWALSGQALGDLTRLRSMYWRAG</sequence>